<gene>
    <name evidence="3" type="ORF">SAMN05444165_2320</name>
</gene>
<dbReference type="PANTHER" id="PTHR11786:SF0">
    <property type="entry name" value="ARYLAMINE N-ACETYLTRANSFERASE 4-RELATED"/>
    <property type="match status" value="1"/>
</dbReference>
<evidence type="ECO:0000313" key="3">
    <source>
        <dbReference type="EMBL" id="SIO33509.1"/>
    </source>
</evidence>
<dbReference type="Gene3D" id="2.40.128.150">
    <property type="entry name" value="Cysteine proteinases"/>
    <property type="match status" value="1"/>
</dbReference>
<dbReference type="PRINTS" id="PR01543">
    <property type="entry name" value="ANATRNSFRASE"/>
</dbReference>
<dbReference type="GO" id="GO:0016407">
    <property type="term" value="F:acetyltransferase activity"/>
    <property type="evidence" value="ECO:0007669"/>
    <property type="project" value="InterPro"/>
</dbReference>
<dbReference type="RefSeq" id="WP_074295789.1">
    <property type="nucleotide sequence ID" value="NZ_FSRU01000001.1"/>
</dbReference>
<dbReference type="Gene3D" id="3.30.2140.10">
    <property type="entry name" value="Arylamine N-acetyltransferase"/>
    <property type="match status" value="1"/>
</dbReference>
<evidence type="ECO:0000313" key="4">
    <source>
        <dbReference type="Proteomes" id="UP000185151"/>
    </source>
</evidence>
<evidence type="ECO:0000256" key="2">
    <source>
        <dbReference type="RuleBase" id="RU003452"/>
    </source>
</evidence>
<accession>A0A1N6IN98</accession>
<dbReference type="AlphaFoldDB" id="A0A1N6IN98"/>
<dbReference type="InterPro" id="IPR001447">
    <property type="entry name" value="Arylamine_N-AcTrfase"/>
</dbReference>
<keyword evidence="4" id="KW-1185">Reference proteome</keyword>
<dbReference type="PANTHER" id="PTHR11786">
    <property type="entry name" value="N-HYDROXYARYLAMINE O-ACETYLTRANSFERASE"/>
    <property type="match status" value="1"/>
</dbReference>
<dbReference type="InterPro" id="IPR038765">
    <property type="entry name" value="Papain-like_cys_pep_sf"/>
</dbReference>
<organism evidence="3 4">
    <name type="scientific">Paraburkholderia phenazinium</name>
    <dbReference type="NCBI Taxonomy" id="60549"/>
    <lineage>
        <taxon>Bacteria</taxon>
        <taxon>Pseudomonadati</taxon>
        <taxon>Pseudomonadota</taxon>
        <taxon>Betaproteobacteria</taxon>
        <taxon>Burkholderiales</taxon>
        <taxon>Burkholderiaceae</taxon>
        <taxon>Paraburkholderia</taxon>
    </lineage>
</organism>
<dbReference type="Proteomes" id="UP000185151">
    <property type="component" value="Unassembled WGS sequence"/>
</dbReference>
<dbReference type="OrthoDB" id="7181050at2"/>
<sequence length="274" mass="30709">MSNALDLDLYFSRIGYEGPRTATLAVLRELHRLHPLAIPFENLDPLSGRTVSLELPAVVNKLLERRRGGYCFEQNRVFAHALMQLGFRVTPLIARVLWGREADAVTARTHMLLRVDIDDTPWLADVGFGSATLTAPLRLEAGMPQATPLEAFRLADASHGALDLEVQSGDGWMKAYRFEQQRAEWIDYEVSNWYTSTWPASLFVSNLIVCRVLPHGRLALRNDRLTERAADGQVVSEQVIGTAADLAACLGERFGLPVGEFDVPRLFERIRESH</sequence>
<proteinExistence type="inferred from homology"/>
<dbReference type="Pfam" id="PF00797">
    <property type="entry name" value="Acetyltransf_2"/>
    <property type="match status" value="1"/>
</dbReference>
<name>A0A1N6IN98_9BURK</name>
<keyword evidence="3" id="KW-0808">Transferase</keyword>
<dbReference type="EMBL" id="FSRU01000001">
    <property type="protein sequence ID" value="SIO33509.1"/>
    <property type="molecule type" value="Genomic_DNA"/>
</dbReference>
<comment type="similarity">
    <text evidence="1 2">Belongs to the arylamine N-acetyltransferase family.</text>
</comment>
<dbReference type="SUPFAM" id="SSF54001">
    <property type="entry name" value="Cysteine proteinases"/>
    <property type="match status" value="1"/>
</dbReference>
<protein>
    <submittedName>
        <fullName evidence="3">N-hydroxyarylamine O-acetyltransferase</fullName>
    </submittedName>
</protein>
<evidence type="ECO:0000256" key="1">
    <source>
        <dbReference type="ARBA" id="ARBA00006547"/>
    </source>
</evidence>
<reference evidence="3 4" key="1">
    <citation type="submission" date="2016-11" db="EMBL/GenBank/DDBJ databases">
        <authorList>
            <person name="Jaros S."/>
            <person name="Januszkiewicz K."/>
            <person name="Wedrychowicz H."/>
        </authorList>
    </citation>
    <scope>NUCLEOTIDE SEQUENCE [LARGE SCALE GENOMIC DNA]</scope>
    <source>
        <strain evidence="3 4">GAS95</strain>
    </source>
</reference>